<dbReference type="SMART" id="SM00148">
    <property type="entry name" value="PLCXc"/>
    <property type="match status" value="1"/>
</dbReference>
<dbReference type="PANTHER" id="PTHR10336:SF36">
    <property type="entry name" value="1-PHOSPHATIDYLINOSITOL 4,5-BISPHOSPHATE PHOSPHODIESTERASE BETA-4"/>
    <property type="match status" value="1"/>
</dbReference>
<accession>A0A1R1XRY8</accession>
<dbReference type="SMART" id="SM00149">
    <property type="entry name" value="PLCYc"/>
    <property type="match status" value="1"/>
</dbReference>
<dbReference type="Pfam" id="PF00388">
    <property type="entry name" value="PI-PLC-X"/>
    <property type="match status" value="1"/>
</dbReference>
<dbReference type="InterPro" id="IPR001711">
    <property type="entry name" value="PLipase_C_Pinositol-sp_Y"/>
</dbReference>
<keyword evidence="8" id="KW-1185">Reference proteome</keyword>
<dbReference type="AlphaFoldDB" id="A0A1R1XRY8"/>
<dbReference type="Gene3D" id="3.20.20.190">
    <property type="entry name" value="Phosphatidylinositol (PI) phosphodiesterase"/>
    <property type="match status" value="1"/>
</dbReference>
<keyword evidence="4 5" id="KW-0443">Lipid metabolism</keyword>
<comment type="catalytic activity">
    <reaction evidence="5">
        <text>a 1,2-diacyl-sn-glycero-3-phospho-(1D-myo-inositol-4,5-bisphosphate) + H2O = 1D-myo-inositol 1,4,5-trisphosphate + a 1,2-diacyl-sn-glycerol + H(+)</text>
        <dbReference type="Rhea" id="RHEA:33179"/>
        <dbReference type="ChEBI" id="CHEBI:15377"/>
        <dbReference type="ChEBI" id="CHEBI:15378"/>
        <dbReference type="ChEBI" id="CHEBI:17815"/>
        <dbReference type="ChEBI" id="CHEBI:58456"/>
        <dbReference type="ChEBI" id="CHEBI:203600"/>
        <dbReference type="EC" id="3.1.4.11"/>
    </reaction>
</comment>
<dbReference type="GO" id="GO:0048015">
    <property type="term" value="P:phosphatidylinositol-mediated signaling"/>
    <property type="evidence" value="ECO:0007669"/>
    <property type="project" value="TreeGrafter"/>
</dbReference>
<evidence type="ECO:0000313" key="8">
    <source>
        <dbReference type="Proteomes" id="UP000187283"/>
    </source>
</evidence>
<dbReference type="PRINTS" id="PR00390">
    <property type="entry name" value="PHPHLIPASEC"/>
</dbReference>
<dbReference type="EMBL" id="LSSN01002067">
    <property type="protein sequence ID" value="OMJ17364.1"/>
    <property type="molecule type" value="Genomic_DNA"/>
</dbReference>
<sequence length="979" mass="112904">MGSERNKNIFKQLDLNIDDFVPYNDLDLLSSEQPKKIYNKKKLISTSKFRSIYSNVFTKQDQKPITFNSVHNHYLKSYSSFHHDFYLKTIGDNIYISNIFSTPEILCNPIPNHILISHLGNLSIREIAIKIQKIEFKKYTILKATTNKFHYRIFNFEFDQQRIVWKSKKKHVYRSIDLESVYELRFADSAYKTLKTRSNLSLSKKQFSIVLFYTQNNDFKTLTIFTSNLSDFNDWVFALKLYTLNRHPVYSANDLQNWEIVVKKRQRWEQKIQTKMAKLNLLVNKHNLDKYDLNSGTKPTKFINSNKDAPALISIYDKFESNKIYSKFFFSAFSYQRKSYDDIFFEKRCPLFSYISEACRKHSITLTTNEIKVREFKEFIIKVQKENFEDLYIQSLFDLYSSNPESMTSDEFLKYFKSSQNKIVYESGKSNKAIDMDRPLNEYFIASSHNTYLLGSQIIGVSSIEGYVRALLKGCRCIEIDCWDGPLGEPVVCHGRTLTSRISFKDAIKKIKKYAFIKSPYPVILSLEIRCGVQQQSILSSILKSELGDQLITKRIKSSLSIPSPNELINKFLVKTKVVLPFSKSTQPHKCHNQNKTSKDLSELAIYFKAVHFEDLTSDELLPGAIVSISETAAEQLLAKKRQTLTENCVNNFIRIYPSFSRINSTNFNPITFWNCGVQMVALNYQTYDKNMEINNAFFNQGNCSGYVLKPKNLRGTLLDSENKNQTSNSINNCEYSARASRNINIKLLNASMGRDTSSVFTNLEIRLALDLVYDYNSEKGVRIISSCNKSTGFPGNFNSQTLPHPQRIFHKKSESYDGTNGNKNVCENNNSEYKTKATLSNSSTAYSTNSTKKWRFKLFGSNKISDSSSFAEDWTNSPNFVDKKYITSISKTDSIGDAFWLDENLIISTENECVVILKFTIYINNGNNSIGNEFASAYISIDSLKNGYRYLDLIPSQTFKSISNISLYPSILVYFELN</sequence>
<dbReference type="EC" id="3.1.4.11" evidence="1 5"/>
<dbReference type="Gene3D" id="2.30.29.30">
    <property type="entry name" value="Pleckstrin-homology domain (PH domain)/Phosphotyrosine-binding domain (PTB)"/>
    <property type="match status" value="1"/>
</dbReference>
<gene>
    <name evidence="7" type="ORF">AYI70_g6016</name>
</gene>
<dbReference type="InterPro" id="IPR001192">
    <property type="entry name" value="PI-PLC_fam"/>
</dbReference>
<evidence type="ECO:0000256" key="4">
    <source>
        <dbReference type="ARBA" id="ARBA00023098"/>
    </source>
</evidence>
<dbReference type="PANTHER" id="PTHR10336">
    <property type="entry name" value="PHOSPHOINOSITIDE-SPECIFIC PHOSPHOLIPASE C FAMILY PROTEIN"/>
    <property type="match status" value="1"/>
</dbReference>
<keyword evidence="3 5" id="KW-0442">Lipid degradation</keyword>
<proteinExistence type="predicted"/>
<feature type="domain" description="PI-PLC Y-box" evidence="6">
    <location>
        <begin position="601"/>
        <end position="715"/>
    </location>
</feature>
<name>A0A1R1XRY8_9FUNG</name>
<reference evidence="7 8" key="1">
    <citation type="submission" date="2017-01" db="EMBL/GenBank/DDBJ databases">
        <authorList>
            <person name="Mah S.A."/>
            <person name="Swanson W.J."/>
            <person name="Moy G.W."/>
            <person name="Vacquier V.D."/>
        </authorList>
    </citation>
    <scope>NUCLEOTIDE SEQUENCE [LARGE SCALE GENOMIC DNA]</scope>
    <source>
        <strain evidence="7 8">GSMNP</strain>
    </source>
</reference>
<evidence type="ECO:0000259" key="6">
    <source>
        <dbReference type="PROSITE" id="PS50008"/>
    </source>
</evidence>
<evidence type="ECO:0000256" key="3">
    <source>
        <dbReference type="ARBA" id="ARBA00022963"/>
    </source>
</evidence>
<dbReference type="InterPro" id="IPR000909">
    <property type="entry name" value="PLipase_C_PInositol-sp_X_dom"/>
</dbReference>
<dbReference type="PROSITE" id="PS50007">
    <property type="entry name" value="PIPLC_X_DOMAIN"/>
    <property type="match status" value="1"/>
</dbReference>
<dbReference type="PROSITE" id="PS50008">
    <property type="entry name" value="PIPLC_Y_DOMAIN"/>
    <property type="match status" value="1"/>
</dbReference>
<organism evidence="7 8">
    <name type="scientific">Smittium culicis</name>
    <dbReference type="NCBI Taxonomy" id="133412"/>
    <lineage>
        <taxon>Eukaryota</taxon>
        <taxon>Fungi</taxon>
        <taxon>Fungi incertae sedis</taxon>
        <taxon>Zoopagomycota</taxon>
        <taxon>Kickxellomycotina</taxon>
        <taxon>Harpellomycetes</taxon>
        <taxon>Harpellales</taxon>
        <taxon>Legeriomycetaceae</taxon>
        <taxon>Smittium</taxon>
    </lineage>
</organism>
<dbReference type="InterPro" id="IPR011993">
    <property type="entry name" value="PH-like_dom_sf"/>
</dbReference>
<dbReference type="Pfam" id="PF00387">
    <property type="entry name" value="PI-PLC-Y"/>
    <property type="match status" value="1"/>
</dbReference>
<dbReference type="GO" id="GO:0004435">
    <property type="term" value="F:phosphatidylinositol-4,5-bisphosphate phospholipase C activity"/>
    <property type="evidence" value="ECO:0007669"/>
    <property type="project" value="UniProtKB-EC"/>
</dbReference>
<dbReference type="SUPFAM" id="SSF51695">
    <property type="entry name" value="PLC-like phosphodiesterases"/>
    <property type="match status" value="1"/>
</dbReference>
<evidence type="ECO:0000256" key="1">
    <source>
        <dbReference type="ARBA" id="ARBA00012368"/>
    </source>
</evidence>
<keyword evidence="2 5" id="KW-0378">Hydrolase</keyword>
<comment type="caution">
    <text evidence="7">The sequence shown here is derived from an EMBL/GenBank/DDBJ whole genome shotgun (WGS) entry which is preliminary data.</text>
</comment>
<dbReference type="CDD" id="cd08558">
    <property type="entry name" value="PI-PLCc_eukaryota"/>
    <property type="match status" value="1"/>
</dbReference>
<dbReference type="GO" id="GO:0016042">
    <property type="term" value="P:lipid catabolic process"/>
    <property type="evidence" value="ECO:0007669"/>
    <property type="project" value="UniProtKB-KW"/>
</dbReference>
<dbReference type="InterPro" id="IPR017946">
    <property type="entry name" value="PLC-like_Pdiesterase_TIM-brl"/>
</dbReference>
<evidence type="ECO:0000313" key="7">
    <source>
        <dbReference type="EMBL" id="OMJ17364.1"/>
    </source>
</evidence>
<protein>
    <recommendedName>
        <fullName evidence="1 5">Phosphoinositide phospholipase C</fullName>
        <ecNumber evidence="1 5">3.1.4.11</ecNumber>
    </recommendedName>
</protein>
<dbReference type="STRING" id="133412.A0A1R1XRY8"/>
<evidence type="ECO:0000256" key="2">
    <source>
        <dbReference type="ARBA" id="ARBA00022801"/>
    </source>
</evidence>
<dbReference type="Proteomes" id="UP000187283">
    <property type="component" value="Unassembled WGS sequence"/>
</dbReference>
<evidence type="ECO:0000256" key="5">
    <source>
        <dbReference type="RuleBase" id="RU361133"/>
    </source>
</evidence>
<dbReference type="OrthoDB" id="269822at2759"/>
<dbReference type="GO" id="GO:0051209">
    <property type="term" value="P:release of sequestered calcium ion into cytosol"/>
    <property type="evidence" value="ECO:0007669"/>
    <property type="project" value="TreeGrafter"/>
</dbReference>